<reference evidence="2 3" key="1">
    <citation type="journal article" date="2016" name="Mol. Biol. Evol.">
        <title>Comparative Genomics of Early-Diverging Mushroom-Forming Fungi Provides Insights into the Origins of Lignocellulose Decay Capabilities.</title>
        <authorList>
            <person name="Nagy L.G."/>
            <person name="Riley R."/>
            <person name="Tritt A."/>
            <person name="Adam C."/>
            <person name="Daum C."/>
            <person name="Floudas D."/>
            <person name="Sun H."/>
            <person name="Yadav J.S."/>
            <person name="Pangilinan J."/>
            <person name="Larsson K.H."/>
            <person name="Matsuura K."/>
            <person name="Barry K."/>
            <person name="Labutti K."/>
            <person name="Kuo R."/>
            <person name="Ohm R.A."/>
            <person name="Bhattacharya S.S."/>
            <person name="Shirouzu T."/>
            <person name="Yoshinaga Y."/>
            <person name="Martin F.M."/>
            <person name="Grigoriev I.V."/>
            <person name="Hibbett D.S."/>
        </authorList>
    </citation>
    <scope>NUCLEOTIDE SEQUENCE [LARGE SCALE GENOMIC DNA]</scope>
    <source>
        <strain evidence="2 3">CBS 109695</strain>
    </source>
</reference>
<dbReference type="InterPro" id="IPR011333">
    <property type="entry name" value="SKP1/BTB/POZ_sf"/>
</dbReference>
<sequence>DFDIIFKSSDNVHFKVHRINLQVASQGFSAPDNTLESSLEEVVDLQENSDVLNLLFQYMYPQRQPDLKIIKFSLLLKLAEAAEKYQVFSAMQSCNLLMQMACSRHPPAVLMYAVKHDYPDLMDLAAKECVKFTLSSMLTRLTPSPESYVPWVCNTSTHSSALPNLSCLGKVLYPMA</sequence>
<name>A0A166KPV7_9AGAM</name>
<dbReference type="Gene3D" id="3.30.710.10">
    <property type="entry name" value="Potassium Channel Kv1.1, Chain A"/>
    <property type="match status" value="1"/>
</dbReference>
<feature type="domain" description="BTB" evidence="1">
    <location>
        <begin position="2"/>
        <end position="96"/>
    </location>
</feature>
<keyword evidence="3" id="KW-1185">Reference proteome</keyword>
<evidence type="ECO:0000313" key="3">
    <source>
        <dbReference type="Proteomes" id="UP000076532"/>
    </source>
</evidence>
<evidence type="ECO:0000313" key="2">
    <source>
        <dbReference type="EMBL" id="KZP22135.1"/>
    </source>
</evidence>
<proteinExistence type="predicted"/>
<dbReference type="AlphaFoldDB" id="A0A166KPV7"/>
<gene>
    <name evidence="2" type="ORF">FIBSPDRAFT_739529</name>
</gene>
<dbReference type="InterPro" id="IPR000210">
    <property type="entry name" value="BTB/POZ_dom"/>
</dbReference>
<evidence type="ECO:0000259" key="1">
    <source>
        <dbReference type="Pfam" id="PF00651"/>
    </source>
</evidence>
<accession>A0A166KPV7</accession>
<dbReference type="EMBL" id="KV417542">
    <property type="protein sequence ID" value="KZP22135.1"/>
    <property type="molecule type" value="Genomic_DNA"/>
</dbReference>
<organism evidence="2 3">
    <name type="scientific">Athelia psychrophila</name>
    <dbReference type="NCBI Taxonomy" id="1759441"/>
    <lineage>
        <taxon>Eukaryota</taxon>
        <taxon>Fungi</taxon>
        <taxon>Dikarya</taxon>
        <taxon>Basidiomycota</taxon>
        <taxon>Agaricomycotina</taxon>
        <taxon>Agaricomycetes</taxon>
        <taxon>Agaricomycetidae</taxon>
        <taxon>Atheliales</taxon>
        <taxon>Atheliaceae</taxon>
        <taxon>Athelia</taxon>
    </lineage>
</organism>
<dbReference type="SUPFAM" id="SSF54695">
    <property type="entry name" value="POZ domain"/>
    <property type="match status" value="1"/>
</dbReference>
<feature type="non-terminal residue" evidence="2">
    <location>
        <position position="1"/>
    </location>
</feature>
<dbReference type="Proteomes" id="UP000076532">
    <property type="component" value="Unassembled WGS sequence"/>
</dbReference>
<protein>
    <recommendedName>
        <fullName evidence="1">BTB domain-containing protein</fullName>
    </recommendedName>
</protein>
<dbReference type="Pfam" id="PF00651">
    <property type="entry name" value="BTB"/>
    <property type="match status" value="1"/>
</dbReference>
<dbReference type="OrthoDB" id="3184970at2759"/>